<accession>A0A212F0E4</accession>
<feature type="non-terminal residue" evidence="1">
    <location>
        <position position="9"/>
    </location>
</feature>
<dbReference type="KEGG" id="dpl:KGM_214482A"/>
<evidence type="ECO:0000313" key="1">
    <source>
        <dbReference type="EMBL" id="OWR47228.1"/>
    </source>
</evidence>
<dbReference type="EMBL" id="AGBW02011092">
    <property type="protein sequence ID" value="OWR47228.1"/>
    <property type="molecule type" value="Genomic_DNA"/>
</dbReference>
<reference evidence="1 2" key="1">
    <citation type="journal article" date="2011" name="Cell">
        <title>The monarch butterfly genome yields insights into long-distance migration.</title>
        <authorList>
            <person name="Zhan S."/>
            <person name="Merlin C."/>
            <person name="Boore J.L."/>
            <person name="Reppert S.M."/>
        </authorList>
    </citation>
    <scope>NUCLEOTIDE SEQUENCE [LARGE SCALE GENOMIC DNA]</scope>
    <source>
        <strain evidence="1">F-2</strain>
    </source>
</reference>
<dbReference type="InParanoid" id="A0A212F0E4"/>
<sequence>MRAADTVHI</sequence>
<keyword evidence="2" id="KW-1185">Reference proteome</keyword>
<gene>
    <name evidence="1" type="ORF">KGM_214482A</name>
</gene>
<evidence type="ECO:0000313" key="2">
    <source>
        <dbReference type="Proteomes" id="UP000007151"/>
    </source>
</evidence>
<dbReference type="Proteomes" id="UP000007151">
    <property type="component" value="Unassembled WGS sequence"/>
</dbReference>
<comment type="caution">
    <text evidence="1">The sequence shown here is derived from an EMBL/GenBank/DDBJ whole genome shotgun (WGS) entry which is preliminary data.</text>
</comment>
<proteinExistence type="predicted"/>
<organism evidence="1 2">
    <name type="scientific">Danaus plexippus plexippus</name>
    <dbReference type="NCBI Taxonomy" id="278856"/>
    <lineage>
        <taxon>Eukaryota</taxon>
        <taxon>Metazoa</taxon>
        <taxon>Ecdysozoa</taxon>
        <taxon>Arthropoda</taxon>
        <taxon>Hexapoda</taxon>
        <taxon>Insecta</taxon>
        <taxon>Pterygota</taxon>
        <taxon>Neoptera</taxon>
        <taxon>Endopterygota</taxon>
        <taxon>Lepidoptera</taxon>
        <taxon>Glossata</taxon>
        <taxon>Ditrysia</taxon>
        <taxon>Papilionoidea</taxon>
        <taxon>Nymphalidae</taxon>
        <taxon>Danainae</taxon>
        <taxon>Danaini</taxon>
        <taxon>Danaina</taxon>
        <taxon>Danaus</taxon>
        <taxon>Danaus</taxon>
    </lineage>
</organism>
<name>A0A212F0E4_DANPL</name>
<protein>
    <submittedName>
        <fullName evidence="1">Uncharacterized protein</fullName>
    </submittedName>
</protein>